<dbReference type="CDD" id="cd20625">
    <property type="entry name" value="CYP164-like"/>
    <property type="match status" value="1"/>
</dbReference>
<dbReference type="PANTHER" id="PTHR46696">
    <property type="entry name" value="P450, PUTATIVE (EUROFUNG)-RELATED"/>
    <property type="match status" value="1"/>
</dbReference>
<name>A0A926S7W3_9HYPH</name>
<dbReference type="GO" id="GO:0005506">
    <property type="term" value="F:iron ion binding"/>
    <property type="evidence" value="ECO:0007669"/>
    <property type="project" value="InterPro"/>
</dbReference>
<keyword evidence="5 9" id="KW-0560">Oxidoreductase</keyword>
<reference evidence="10" key="1">
    <citation type="submission" date="2020-05" db="EMBL/GenBank/DDBJ databases">
        <title>Identification of trans-AT polyketide cluster in two marine bacteria, producers of a novel glutaramide-containing polyketide sesbanimide D and analogs.</title>
        <authorList>
            <person name="Kacar D."/>
            <person name="Rodriguez P."/>
            <person name="Canedo L."/>
            <person name="Gonzalez E."/>
            <person name="Galan B."/>
            <person name="De La Calle F."/>
            <person name="Garcia J.L."/>
        </authorList>
    </citation>
    <scope>NUCLEOTIDE SEQUENCE</scope>
    <source>
        <strain evidence="10">PHM038</strain>
    </source>
</reference>
<comment type="similarity">
    <text evidence="2 9">Belongs to the cytochrome P450 family.</text>
</comment>
<dbReference type="Pfam" id="PF00067">
    <property type="entry name" value="p450"/>
    <property type="match status" value="1"/>
</dbReference>
<dbReference type="EMBL" id="JABFCZ010000025">
    <property type="protein sequence ID" value="MBD1548755.1"/>
    <property type="molecule type" value="Genomic_DNA"/>
</dbReference>
<dbReference type="PROSITE" id="PS00086">
    <property type="entry name" value="CYTOCHROME_P450"/>
    <property type="match status" value="1"/>
</dbReference>
<dbReference type="Gene3D" id="1.10.630.10">
    <property type="entry name" value="Cytochrome P450"/>
    <property type="match status" value="1"/>
</dbReference>
<proteinExistence type="inferred from homology"/>
<dbReference type="PANTHER" id="PTHR46696:SF1">
    <property type="entry name" value="CYTOCHROME P450 YJIB-RELATED"/>
    <property type="match status" value="1"/>
</dbReference>
<dbReference type="FunFam" id="1.10.630.10:FF:000018">
    <property type="entry name" value="Cytochrome P450 monooxygenase"/>
    <property type="match status" value="1"/>
</dbReference>
<comment type="caution">
    <text evidence="10">The sequence shown here is derived from an EMBL/GenBank/DDBJ whole genome shotgun (WGS) entry which is preliminary data.</text>
</comment>
<dbReference type="InterPro" id="IPR036396">
    <property type="entry name" value="Cyt_P450_sf"/>
</dbReference>
<evidence type="ECO:0000313" key="11">
    <source>
        <dbReference type="Proteomes" id="UP000598467"/>
    </source>
</evidence>
<evidence type="ECO:0000256" key="4">
    <source>
        <dbReference type="ARBA" id="ARBA00022723"/>
    </source>
</evidence>
<evidence type="ECO:0000256" key="1">
    <source>
        <dbReference type="ARBA" id="ARBA00001971"/>
    </source>
</evidence>
<evidence type="ECO:0000313" key="10">
    <source>
        <dbReference type="EMBL" id="MBD1548755.1"/>
    </source>
</evidence>
<dbReference type="AlphaFoldDB" id="A0A926S7W3"/>
<sequence length="411" mass="46574">MNTATSADIDWWTMLTDPDYLSNPHPHLKRIREIAPIHLDPASGIYFVLGHDAFNAMVRASEMGRDTRLWTDGWSRPESKDRDPLSYELFSEFQRQMVNSNPPDHRRMRDVYEKAFRPAEIPPLLPMIERECAQLLDALPVGEPVDFMTGFANHLPLRVSRNLFDIPPEMDAEMARWNQALIKIGDIMMTQDQKQEALDSLRAYKAYLRGHLADRRNHPGNGFVDATLEALDNGTMDEDETLNNMKGLISGNETTVNVLGNGLLSMLRNPDQFDKLRSEPEHMRTAIEEMLRFEPSINFILRVAIEDFQYGDMVIPAGSLALGLIGAINRDPARFEDADAFDITRRPNAQYIFGGGPHVCIGAPLARLEVQAAVTALLDRFSRIELAGEPVWWTDRTNQRGLQSLPVRLIP</sequence>
<evidence type="ECO:0000256" key="2">
    <source>
        <dbReference type="ARBA" id="ARBA00010617"/>
    </source>
</evidence>
<dbReference type="PRINTS" id="PR00385">
    <property type="entry name" value="P450"/>
</dbReference>
<evidence type="ECO:0000256" key="7">
    <source>
        <dbReference type="ARBA" id="ARBA00023033"/>
    </source>
</evidence>
<keyword evidence="6 9" id="KW-0408">Iron</keyword>
<dbReference type="InterPro" id="IPR001128">
    <property type="entry name" value="Cyt_P450"/>
</dbReference>
<dbReference type="InterPro" id="IPR002397">
    <property type="entry name" value="Cyt_P450_B"/>
</dbReference>
<dbReference type="RefSeq" id="WP_190293439.1">
    <property type="nucleotide sequence ID" value="NZ_JABFCZ010000025.1"/>
</dbReference>
<gene>
    <name evidence="10" type="ORF">HK439_21025</name>
</gene>
<evidence type="ECO:0000256" key="9">
    <source>
        <dbReference type="RuleBase" id="RU000461"/>
    </source>
</evidence>
<comment type="function">
    <text evidence="8">Cytochromes P450 are a group of heme-thiolate monooxygenases. They oxidize a variety of structurally unrelated compounds, including steroids, fatty acids, and xenobiotics.</text>
</comment>
<accession>A0A926S7W3</accession>
<dbReference type="InterPro" id="IPR017972">
    <property type="entry name" value="Cyt_P450_CS"/>
</dbReference>
<protein>
    <submittedName>
        <fullName evidence="10">Cytochrome P450</fullName>
    </submittedName>
</protein>
<dbReference type="GO" id="GO:0004497">
    <property type="term" value="F:monooxygenase activity"/>
    <property type="evidence" value="ECO:0007669"/>
    <property type="project" value="UniProtKB-KW"/>
</dbReference>
<keyword evidence="4 9" id="KW-0479">Metal-binding</keyword>
<evidence type="ECO:0000256" key="8">
    <source>
        <dbReference type="ARBA" id="ARBA00043906"/>
    </source>
</evidence>
<dbReference type="GO" id="GO:0016705">
    <property type="term" value="F:oxidoreductase activity, acting on paired donors, with incorporation or reduction of molecular oxygen"/>
    <property type="evidence" value="ECO:0007669"/>
    <property type="project" value="InterPro"/>
</dbReference>
<dbReference type="SUPFAM" id="SSF48264">
    <property type="entry name" value="Cytochrome P450"/>
    <property type="match status" value="1"/>
</dbReference>
<evidence type="ECO:0000256" key="3">
    <source>
        <dbReference type="ARBA" id="ARBA00022617"/>
    </source>
</evidence>
<keyword evidence="3 9" id="KW-0349">Heme</keyword>
<organism evidence="10 11">
    <name type="scientific">Roseibium aggregatum</name>
    <dbReference type="NCBI Taxonomy" id="187304"/>
    <lineage>
        <taxon>Bacteria</taxon>
        <taxon>Pseudomonadati</taxon>
        <taxon>Pseudomonadota</taxon>
        <taxon>Alphaproteobacteria</taxon>
        <taxon>Hyphomicrobiales</taxon>
        <taxon>Stappiaceae</taxon>
        <taxon>Roseibium</taxon>
    </lineage>
</organism>
<comment type="cofactor">
    <cofactor evidence="1">
        <name>heme</name>
        <dbReference type="ChEBI" id="CHEBI:30413"/>
    </cofactor>
</comment>
<dbReference type="PRINTS" id="PR00359">
    <property type="entry name" value="BP450"/>
</dbReference>
<dbReference type="Proteomes" id="UP000598467">
    <property type="component" value="Unassembled WGS sequence"/>
</dbReference>
<evidence type="ECO:0000256" key="5">
    <source>
        <dbReference type="ARBA" id="ARBA00023002"/>
    </source>
</evidence>
<evidence type="ECO:0000256" key="6">
    <source>
        <dbReference type="ARBA" id="ARBA00023004"/>
    </source>
</evidence>
<dbReference type="GO" id="GO:0020037">
    <property type="term" value="F:heme binding"/>
    <property type="evidence" value="ECO:0007669"/>
    <property type="project" value="InterPro"/>
</dbReference>
<keyword evidence="7 9" id="KW-0503">Monooxygenase</keyword>